<dbReference type="RefSeq" id="WP_271192090.1">
    <property type="nucleotide sequence ID" value="NZ_CP115667.1"/>
</dbReference>
<keyword evidence="1" id="KW-0472">Membrane</keyword>
<dbReference type="EMBL" id="CP115667">
    <property type="protein sequence ID" value="WBW50565.1"/>
    <property type="molecule type" value="Genomic_DNA"/>
</dbReference>
<evidence type="ECO:0000313" key="2">
    <source>
        <dbReference type="EMBL" id="WBW50565.1"/>
    </source>
</evidence>
<accession>A0ABY7QWC1</accession>
<organism evidence="2 3">
    <name type="scientific">Peptoniphilus equinus</name>
    <dbReference type="NCBI Taxonomy" id="3016343"/>
    <lineage>
        <taxon>Bacteria</taxon>
        <taxon>Bacillati</taxon>
        <taxon>Bacillota</taxon>
        <taxon>Tissierellia</taxon>
        <taxon>Tissierellales</taxon>
        <taxon>Peptoniphilaceae</taxon>
        <taxon>Peptoniphilus</taxon>
    </lineage>
</organism>
<sequence length="320" mass="34553">MESIKVRLKQFSKRERTLLYILVVLILEFGIYSVFFSPQILGIQTAKLAHQQAASEAKRLAMEQQVPQSRYDVDGFLAAYPGAAFLSSNGTSTLQFALPIQSAMKLSGMGNYVSYDQGDIIKGVDRYNVHLSFNSTKSILPTIVQGDVPVTPPLVQNPVPTVSAPVSTPVADPASIPSSYLASPSGEGQKAVKAALETVVPNSTSQPEAEITWTPVVLSAEDISYEGTTLALISAQDGGFSVEYTANEDVELTFIVEKLKDIAQLKVEIISDLTSAVLETADNDTVAINTPHFFNHTGSLHLYLPSADLGILEFKLWSGQ</sequence>
<dbReference type="Proteomes" id="UP001210339">
    <property type="component" value="Chromosome"/>
</dbReference>
<proteinExistence type="predicted"/>
<name>A0ABY7QWC1_9FIRM</name>
<keyword evidence="3" id="KW-1185">Reference proteome</keyword>
<keyword evidence="1" id="KW-0812">Transmembrane</keyword>
<evidence type="ECO:0000313" key="3">
    <source>
        <dbReference type="Proteomes" id="UP001210339"/>
    </source>
</evidence>
<feature type="transmembrane region" description="Helical" evidence="1">
    <location>
        <begin position="17"/>
        <end position="35"/>
    </location>
</feature>
<reference evidence="2 3" key="1">
    <citation type="submission" date="2023-01" db="EMBL/GenBank/DDBJ databases">
        <authorList>
            <person name="Lee S.H."/>
            <person name="Jung H.S."/>
            <person name="Yun J.U."/>
        </authorList>
    </citation>
    <scope>NUCLEOTIDE SEQUENCE [LARGE SCALE GENOMIC DNA]</scope>
    <source>
        <strain evidence="2 3">CBA3646</strain>
    </source>
</reference>
<gene>
    <name evidence="2" type="ORF">O6R05_03200</name>
</gene>
<protein>
    <submittedName>
        <fullName evidence="2">Uncharacterized protein</fullName>
    </submittedName>
</protein>
<keyword evidence="1" id="KW-1133">Transmembrane helix</keyword>
<evidence type="ECO:0000256" key="1">
    <source>
        <dbReference type="SAM" id="Phobius"/>
    </source>
</evidence>